<organism evidence="2 3">
    <name type="scientific">Actinopolyspora biskrensis</name>
    <dbReference type="NCBI Taxonomy" id="1470178"/>
    <lineage>
        <taxon>Bacteria</taxon>
        <taxon>Bacillati</taxon>
        <taxon>Actinomycetota</taxon>
        <taxon>Actinomycetes</taxon>
        <taxon>Actinopolysporales</taxon>
        <taxon>Actinopolysporaceae</taxon>
        <taxon>Actinopolyspora</taxon>
    </lineage>
</organism>
<feature type="transmembrane region" description="Helical" evidence="1">
    <location>
        <begin position="182"/>
        <end position="204"/>
    </location>
</feature>
<feature type="transmembrane region" description="Helical" evidence="1">
    <location>
        <begin position="265"/>
        <end position="284"/>
    </location>
</feature>
<dbReference type="Proteomes" id="UP000548304">
    <property type="component" value="Unassembled WGS sequence"/>
</dbReference>
<sequence>MNGMTSRVELPSGTRRRESAPLGRVIRAELGWVLRRPRNLLALLGLTALPVLIGTVIALTGTPAAGSGPRLLSAMAGNGLVLPVFSLMMTQNLLLPLVTAMVAADALAGESASGTLRGLLLAPVGRVRLVAVKAVGVLTVVVLAVGLIALSGALTGLVVVGGDGFVTLSGTTLSLGPALGRVALAAGWCAVQMAAVGAVALAVSAMTDHPLVVMAVAVGGLIVFGVLEALPALEWLKPVFLTADWYSIGDVLSDPIRSEDLLTGLWRAGCYVLVGMSAATALMATKDT</sequence>
<dbReference type="EMBL" id="JACBYW010000006">
    <property type="protein sequence ID" value="NYH80121.1"/>
    <property type="molecule type" value="Genomic_DNA"/>
</dbReference>
<evidence type="ECO:0000313" key="3">
    <source>
        <dbReference type="Proteomes" id="UP000548304"/>
    </source>
</evidence>
<reference evidence="2 3" key="1">
    <citation type="submission" date="2020-07" db="EMBL/GenBank/DDBJ databases">
        <title>Genomic Encyclopedia of Type Strains, Phase III (KMG-III): the genomes of soil and plant-associated and newly described type strains.</title>
        <authorList>
            <person name="Whitman W."/>
        </authorList>
    </citation>
    <scope>NUCLEOTIDE SEQUENCE [LARGE SCALE GENOMIC DNA]</scope>
    <source>
        <strain evidence="2 3">CECT 8576</strain>
    </source>
</reference>
<name>A0A852YZV5_9ACTN</name>
<gene>
    <name evidence="2" type="ORF">FHR84_003470</name>
</gene>
<proteinExistence type="predicted"/>
<feature type="transmembrane region" description="Helical" evidence="1">
    <location>
        <begin position="129"/>
        <end position="162"/>
    </location>
</feature>
<dbReference type="GO" id="GO:0140359">
    <property type="term" value="F:ABC-type transporter activity"/>
    <property type="evidence" value="ECO:0007669"/>
    <property type="project" value="InterPro"/>
</dbReference>
<dbReference type="PANTHER" id="PTHR37305:SF1">
    <property type="entry name" value="MEMBRANE PROTEIN"/>
    <property type="match status" value="1"/>
</dbReference>
<feature type="transmembrane region" description="Helical" evidence="1">
    <location>
        <begin position="40"/>
        <end position="60"/>
    </location>
</feature>
<dbReference type="AlphaFoldDB" id="A0A852YZV5"/>
<comment type="caution">
    <text evidence="2">The sequence shown here is derived from an EMBL/GenBank/DDBJ whole genome shotgun (WGS) entry which is preliminary data.</text>
</comment>
<dbReference type="GO" id="GO:0005886">
    <property type="term" value="C:plasma membrane"/>
    <property type="evidence" value="ECO:0007669"/>
    <property type="project" value="UniProtKB-SubCell"/>
</dbReference>
<keyword evidence="1" id="KW-0812">Transmembrane</keyword>
<keyword evidence="3" id="KW-1185">Reference proteome</keyword>
<evidence type="ECO:0000313" key="2">
    <source>
        <dbReference type="EMBL" id="NYH80121.1"/>
    </source>
</evidence>
<feature type="transmembrane region" description="Helical" evidence="1">
    <location>
        <begin position="80"/>
        <end position="108"/>
    </location>
</feature>
<evidence type="ECO:0000256" key="1">
    <source>
        <dbReference type="SAM" id="Phobius"/>
    </source>
</evidence>
<feature type="transmembrane region" description="Helical" evidence="1">
    <location>
        <begin position="211"/>
        <end position="233"/>
    </location>
</feature>
<accession>A0A852YZV5</accession>
<dbReference type="PANTHER" id="PTHR37305">
    <property type="entry name" value="INTEGRAL MEMBRANE PROTEIN-RELATED"/>
    <property type="match status" value="1"/>
</dbReference>
<dbReference type="Pfam" id="PF12679">
    <property type="entry name" value="ABC2_membrane_2"/>
    <property type="match status" value="1"/>
</dbReference>
<keyword evidence="1" id="KW-0472">Membrane</keyword>
<keyword evidence="1" id="KW-1133">Transmembrane helix</keyword>
<protein>
    <submittedName>
        <fullName evidence="2">ABC-2 type transport system permease protein</fullName>
    </submittedName>
</protein>